<dbReference type="AlphaFoldDB" id="A0A1B0FEV3"/>
<dbReference type="PhylomeDB" id="A0A1B0FEV3"/>
<evidence type="ECO:0000256" key="1">
    <source>
        <dbReference type="SAM" id="MobiDB-lite"/>
    </source>
</evidence>
<feature type="region of interest" description="Disordered" evidence="1">
    <location>
        <begin position="224"/>
        <end position="249"/>
    </location>
</feature>
<reference evidence="2" key="1">
    <citation type="submission" date="2020-05" db="UniProtKB">
        <authorList>
            <consortium name="EnsemblMetazoa"/>
        </authorList>
    </citation>
    <scope>IDENTIFICATION</scope>
    <source>
        <strain evidence="2">Yale</strain>
    </source>
</reference>
<proteinExistence type="predicted"/>
<name>A0A1B0FEV3_GLOMM</name>
<evidence type="ECO:0000313" key="3">
    <source>
        <dbReference type="Proteomes" id="UP000092444"/>
    </source>
</evidence>
<sequence length="266" mass="29731">GNSQQSHPRNPTTQPYKAGPQTHRNLRLPCNEARKDMNALSEPIASRPQRSQRHHASNFNPHLLESEPPAAYETSHNHRVQRVNLVKPEPIAAYETTNSDQVQRVVIVESGLANVDTRPVPTGQPSDIAMPESQSYNSADMTLCQREAGATPDGTAPILEEQSSLPQQQVIITTSQAAPQQQQEITVFIAHKEQPQHYSGHSNNNDHQQQIDYIPKQLSHCGFSNHVQQQQQQQQQQQVPTEVSTRVSSTIQRMPTYSNVNIVTPL</sequence>
<organism evidence="2 3">
    <name type="scientific">Glossina morsitans morsitans</name>
    <name type="common">Savannah tsetse fly</name>
    <dbReference type="NCBI Taxonomy" id="37546"/>
    <lineage>
        <taxon>Eukaryota</taxon>
        <taxon>Metazoa</taxon>
        <taxon>Ecdysozoa</taxon>
        <taxon>Arthropoda</taxon>
        <taxon>Hexapoda</taxon>
        <taxon>Insecta</taxon>
        <taxon>Pterygota</taxon>
        <taxon>Neoptera</taxon>
        <taxon>Endopterygota</taxon>
        <taxon>Diptera</taxon>
        <taxon>Brachycera</taxon>
        <taxon>Muscomorpha</taxon>
        <taxon>Hippoboscoidea</taxon>
        <taxon>Glossinidae</taxon>
        <taxon>Glossina</taxon>
    </lineage>
</organism>
<feature type="region of interest" description="Disordered" evidence="1">
    <location>
        <begin position="1"/>
        <end position="66"/>
    </location>
</feature>
<keyword evidence="3" id="KW-1185">Reference proteome</keyword>
<feature type="compositionally biased region" description="Low complexity" evidence="1">
    <location>
        <begin position="228"/>
        <end position="238"/>
    </location>
</feature>
<dbReference type="EnsemblMetazoa" id="GMOY002145-RA">
    <property type="protein sequence ID" value="GMOY002145-PA"/>
    <property type="gene ID" value="GMOY002145"/>
</dbReference>
<accession>A0A1B0FEV3</accession>
<feature type="compositionally biased region" description="Polar residues" evidence="1">
    <location>
        <begin position="239"/>
        <end position="249"/>
    </location>
</feature>
<feature type="compositionally biased region" description="Polar residues" evidence="1">
    <location>
        <begin position="1"/>
        <end position="15"/>
    </location>
</feature>
<evidence type="ECO:0000313" key="2">
    <source>
        <dbReference type="EnsemblMetazoa" id="GMOY002145-PA"/>
    </source>
</evidence>
<protein>
    <submittedName>
        <fullName evidence="2">Uncharacterized protein</fullName>
    </submittedName>
</protein>
<dbReference type="EMBL" id="CCAG010006984">
    <property type="status" value="NOT_ANNOTATED_CDS"/>
    <property type="molecule type" value="Genomic_DNA"/>
</dbReference>
<dbReference type="STRING" id="37546.A0A1B0FEV3"/>
<dbReference type="Proteomes" id="UP000092444">
    <property type="component" value="Unassembled WGS sequence"/>
</dbReference>
<dbReference type="VEuPathDB" id="VectorBase:GMOY002145"/>